<dbReference type="PIRSF" id="PIRSF004950">
    <property type="entry name" value="Mmb_sulf_HI0842"/>
    <property type="match status" value="1"/>
</dbReference>
<dbReference type="PANTHER" id="PTHR43751:SF3">
    <property type="entry name" value="SULFATASE N-TERMINAL DOMAIN-CONTAINING PROTEIN"/>
    <property type="match status" value="1"/>
</dbReference>
<feature type="domain" description="Sulfatase N-terminal" evidence="2">
    <location>
        <begin position="261"/>
        <end position="539"/>
    </location>
</feature>
<dbReference type="EMBL" id="JAVDVY010000001">
    <property type="protein sequence ID" value="MDR7134254.1"/>
    <property type="molecule type" value="Genomic_DNA"/>
</dbReference>
<organism evidence="4 5">
    <name type="scientific">Lysobacter niastensis</name>
    <dbReference type="NCBI Taxonomy" id="380629"/>
    <lineage>
        <taxon>Bacteria</taxon>
        <taxon>Pseudomonadati</taxon>
        <taxon>Pseudomonadota</taxon>
        <taxon>Gammaproteobacteria</taxon>
        <taxon>Lysobacterales</taxon>
        <taxon>Lysobacteraceae</taxon>
        <taxon>Lysobacter</taxon>
    </lineage>
</organism>
<evidence type="ECO:0000313" key="4">
    <source>
        <dbReference type="EMBL" id="MDR7134254.1"/>
    </source>
</evidence>
<dbReference type="Gene3D" id="3.40.720.10">
    <property type="entry name" value="Alkaline Phosphatase, subunit A"/>
    <property type="match status" value="1"/>
</dbReference>
<accession>A0ABU1W9K3</accession>
<feature type="domain" description="Inner membrane protein YejM N-terminal" evidence="3">
    <location>
        <begin position="16"/>
        <end position="254"/>
    </location>
</feature>
<dbReference type="Proteomes" id="UP001251524">
    <property type="component" value="Unassembled WGS sequence"/>
</dbReference>
<feature type="transmembrane region" description="Helical" evidence="1">
    <location>
        <begin position="20"/>
        <end position="42"/>
    </location>
</feature>
<dbReference type="InterPro" id="IPR017850">
    <property type="entry name" value="Alkaline_phosphatase_core_sf"/>
</dbReference>
<dbReference type="InterPro" id="IPR024588">
    <property type="entry name" value="YejM_N"/>
</dbReference>
<protein>
    <submittedName>
        <fullName evidence="4">Membrane-anchored protein YejM (Alkaline phosphatase superfamily)</fullName>
    </submittedName>
</protein>
<feature type="transmembrane region" description="Helical" evidence="1">
    <location>
        <begin position="88"/>
        <end position="106"/>
    </location>
</feature>
<comment type="caution">
    <text evidence="4">The sequence shown here is derived from an EMBL/GenBank/DDBJ whole genome shotgun (WGS) entry which is preliminary data.</text>
</comment>
<sequence length="623" mass="70142">MEDVRLMDVAAPSARKRRALAWLTGFVLVNVALAILITATNIPFAQTRWEGRSVLFLLTALPGHFIFFGALLGLPALMLGRMLRSERWMIASAVVLQTFWICLLLSDAKVFALYRFHLNAMVLNMLFGGALQDQVTFSPAMWALIAMAAGLLLALEVAVAWLWWRALGQCPGLSRVKHIWWAAGLLLVLSQGMFAYYDARGDRSVVSQVTYIPWAQPITLKDALHRFGVQTAQASDPPSVGEGVLGYPRQPLQCARTPSLNVLVVLVESLRADALDPRVMPNTWQYARQAQQFTNHYSSGNATRFGLFGLMYGLPGGYWHSMLAEERGPVLVDRMRQTGYRMHVYGSAPLYSPEFDRTVFEQVREKIVNAPADLPREERDRYVIDRLRADIRAHPRGQRFFGFAFLDSPHAPYHLPHGFVSPFQPMAEEVNFLKLGPDHDPTPEHNRYLAAVHYSDGLIGDLLATLKDSALADNTVVLVTGDHGEEFNDLRQNYWGHNGNFSDYQLHTPFVVFWPGKAPQRYDRVSSHEDFVPTLMRHALGCDGDIADYSTGYDLFDAAPASRPLLVESWSSRGIRDGERTYLFDNLGAASVVDHRYRPVPDAKVDPGAVRRSWEMLTRFQKH</sequence>
<dbReference type="InterPro" id="IPR000917">
    <property type="entry name" value="Sulfatase_N"/>
</dbReference>
<evidence type="ECO:0000259" key="3">
    <source>
        <dbReference type="Pfam" id="PF11893"/>
    </source>
</evidence>
<feature type="transmembrane region" description="Helical" evidence="1">
    <location>
        <begin position="179"/>
        <end position="197"/>
    </location>
</feature>
<keyword evidence="1" id="KW-0472">Membrane</keyword>
<evidence type="ECO:0000259" key="2">
    <source>
        <dbReference type="Pfam" id="PF00884"/>
    </source>
</evidence>
<evidence type="ECO:0000256" key="1">
    <source>
        <dbReference type="SAM" id="Phobius"/>
    </source>
</evidence>
<proteinExistence type="predicted"/>
<gene>
    <name evidence="4" type="ORF">J2X06_001438</name>
</gene>
<dbReference type="RefSeq" id="WP_310060191.1">
    <property type="nucleotide sequence ID" value="NZ_JAVDVY010000001.1"/>
</dbReference>
<feature type="transmembrane region" description="Helical" evidence="1">
    <location>
        <begin position="143"/>
        <end position="164"/>
    </location>
</feature>
<dbReference type="PANTHER" id="PTHR43751">
    <property type="entry name" value="SULFATASE"/>
    <property type="match status" value="1"/>
</dbReference>
<dbReference type="InterPro" id="IPR052701">
    <property type="entry name" value="GAG_Ulvan_Degrading_Sulfatases"/>
</dbReference>
<keyword evidence="1" id="KW-1133">Transmembrane helix</keyword>
<feature type="transmembrane region" description="Helical" evidence="1">
    <location>
        <begin position="54"/>
        <end position="76"/>
    </location>
</feature>
<dbReference type="InterPro" id="IPR012159">
    <property type="entry name" value="YejM-like"/>
</dbReference>
<dbReference type="CDD" id="cd16148">
    <property type="entry name" value="sulfatase_like"/>
    <property type="match status" value="1"/>
</dbReference>
<evidence type="ECO:0000313" key="5">
    <source>
        <dbReference type="Proteomes" id="UP001251524"/>
    </source>
</evidence>
<reference evidence="4 5" key="1">
    <citation type="submission" date="2023-07" db="EMBL/GenBank/DDBJ databases">
        <title>Sorghum-associated microbial communities from plants grown in Nebraska, USA.</title>
        <authorList>
            <person name="Schachtman D."/>
        </authorList>
    </citation>
    <scope>NUCLEOTIDE SEQUENCE [LARGE SCALE GENOMIC DNA]</scope>
    <source>
        <strain evidence="4 5">BE198</strain>
    </source>
</reference>
<keyword evidence="5" id="KW-1185">Reference proteome</keyword>
<dbReference type="Pfam" id="PF11893">
    <property type="entry name" value="DUF3413"/>
    <property type="match status" value="1"/>
</dbReference>
<dbReference type="Pfam" id="PF00884">
    <property type="entry name" value="Sulfatase"/>
    <property type="match status" value="1"/>
</dbReference>
<keyword evidence="1" id="KW-0812">Transmembrane</keyword>
<name>A0ABU1W9K3_9GAMM</name>
<dbReference type="SUPFAM" id="SSF53649">
    <property type="entry name" value="Alkaline phosphatase-like"/>
    <property type="match status" value="1"/>
</dbReference>